<dbReference type="AlphaFoldDB" id="A0AAP4BCM8"/>
<dbReference type="Pfam" id="PF04657">
    <property type="entry name" value="DMT_YdcZ"/>
    <property type="match status" value="2"/>
</dbReference>
<dbReference type="PANTHER" id="PTHR34821:SF2">
    <property type="entry name" value="INNER MEMBRANE PROTEIN YDCZ"/>
    <property type="match status" value="1"/>
</dbReference>
<feature type="transmembrane region" description="Helical" evidence="1">
    <location>
        <begin position="271"/>
        <end position="290"/>
    </location>
</feature>
<name>A0AAP4BCM8_9FIRM</name>
<evidence type="ECO:0000313" key="3">
    <source>
        <dbReference type="Proteomes" id="UP001300383"/>
    </source>
</evidence>
<dbReference type="InterPro" id="IPR006750">
    <property type="entry name" value="YdcZ"/>
</dbReference>
<feature type="transmembrane region" description="Helical" evidence="1">
    <location>
        <begin position="187"/>
        <end position="207"/>
    </location>
</feature>
<dbReference type="RefSeq" id="WP_283231016.1">
    <property type="nucleotide sequence ID" value="NZ_JASGBQ010000015.1"/>
</dbReference>
<dbReference type="Proteomes" id="UP001300383">
    <property type="component" value="Unassembled WGS sequence"/>
</dbReference>
<dbReference type="PANTHER" id="PTHR34821">
    <property type="entry name" value="INNER MEMBRANE PROTEIN YDCZ"/>
    <property type="match status" value="1"/>
</dbReference>
<feature type="transmembrane region" description="Helical" evidence="1">
    <location>
        <begin position="219"/>
        <end position="240"/>
    </location>
</feature>
<feature type="transmembrane region" description="Helical" evidence="1">
    <location>
        <begin position="64"/>
        <end position="84"/>
    </location>
</feature>
<feature type="transmembrane region" description="Helical" evidence="1">
    <location>
        <begin position="90"/>
        <end position="113"/>
    </location>
</feature>
<feature type="transmembrane region" description="Helical" evidence="1">
    <location>
        <begin position="125"/>
        <end position="142"/>
    </location>
</feature>
<keyword evidence="1" id="KW-0472">Membrane</keyword>
<keyword evidence="1" id="KW-0812">Transmembrane</keyword>
<comment type="caution">
    <text evidence="2">The sequence shown here is derived from an EMBL/GenBank/DDBJ whole genome shotgun (WGS) entry which is preliminary data.</text>
</comment>
<keyword evidence="3" id="KW-1185">Reference proteome</keyword>
<dbReference type="EMBL" id="JASGBQ010000015">
    <property type="protein sequence ID" value="MDI9242568.1"/>
    <property type="molecule type" value="Genomic_DNA"/>
</dbReference>
<protein>
    <submittedName>
        <fullName evidence="2">DMT family transporter</fullName>
    </submittedName>
</protein>
<evidence type="ECO:0000313" key="2">
    <source>
        <dbReference type="EMBL" id="MDI9242568.1"/>
    </source>
</evidence>
<keyword evidence="1" id="KW-1133">Transmembrane helix</keyword>
<feature type="transmembrane region" description="Helical" evidence="1">
    <location>
        <begin position="247"/>
        <end position="265"/>
    </location>
</feature>
<gene>
    <name evidence="2" type="ORF">QJ036_08815</name>
</gene>
<organism evidence="2 3">
    <name type="scientific">Fusibacillus kribbianus</name>
    <dbReference type="NCBI Taxonomy" id="3044208"/>
    <lineage>
        <taxon>Bacteria</taxon>
        <taxon>Bacillati</taxon>
        <taxon>Bacillota</taxon>
        <taxon>Clostridia</taxon>
        <taxon>Lachnospirales</taxon>
        <taxon>Lachnospiraceae</taxon>
        <taxon>Fusibacillus</taxon>
    </lineage>
</organism>
<reference evidence="2 3" key="1">
    <citation type="submission" date="2023-05" db="EMBL/GenBank/DDBJ databases">
        <title>[ruminococcus] sp. nov., isolated from a pig farm feces dump.</title>
        <authorList>
            <person name="Chang Y.-H."/>
        </authorList>
    </citation>
    <scope>NUCLEOTIDE SEQUENCE [LARGE SCALE GENOMIC DNA]</scope>
    <source>
        <strain evidence="2 3">YH-rum2234</strain>
    </source>
</reference>
<sequence length="298" mass="31656">MLYIIIAIISGAMISAQSSYNGMLYPFIGVLGVGFISQLLNAFFSLLMELIATKKFPKPNGMPFHACFGGVCAIFVLGFSGYLVAHLGSAVTVCLSVSGQLIMSAVVDHFGFFGSEKVAFHANRLPGFLCILAGVFVINFVGADSFTSVPNKGLLFLLLLFAIGIGCITVFARMFNFEASHYVGKIAGSFYNAGFGAIIAFFLFLAASGFRIPAEGFLIAPKIAYLTGPLGAFACVLNNMAYSKMKVFHATIFLLIGQIGASIVADLILLGNFPMGKLLGIAVVCLGIFLDKRAAVRK</sequence>
<proteinExistence type="predicted"/>
<feature type="transmembrane region" description="Helical" evidence="1">
    <location>
        <begin position="154"/>
        <end position="175"/>
    </location>
</feature>
<accession>A0AAP4BCM8</accession>
<feature type="transmembrane region" description="Helical" evidence="1">
    <location>
        <begin position="28"/>
        <end position="52"/>
    </location>
</feature>
<evidence type="ECO:0000256" key="1">
    <source>
        <dbReference type="SAM" id="Phobius"/>
    </source>
</evidence>
<dbReference type="GO" id="GO:0005886">
    <property type="term" value="C:plasma membrane"/>
    <property type="evidence" value="ECO:0007669"/>
    <property type="project" value="TreeGrafter"/>
</dbReference>